<dbReference type="PANTHER" id="PTHR43278:SF2">
    <property type="entry name" value="IRON-SULFUR FLAVOPROTEIN"/>
    <property type="match status" value="1"/>
</dbReference>
<dbReference type="Pfam" id="PF03358">
    <property type="entry name" value="FMN_red"/>
    <property type="match status" value="1"/>
</dbReference>
<dbReference type="SUPFAM" id="SSF52218">
    <property type="entry name" value="Flavoproteins"/>
    <property type="match status" value="1"/>
</dbReference>
<protein>
    <submittedName>
        <fullName evidence="4">Flavodoxin family protein</fullName>
    </submittedName>
</protein>
<dbReference type="InterPro" id="IPR051796">
    <property type="entry name" value="ISF_SsuE-like"/>
</dbReference>
<sequence length="179" mass="19547">MKKVLIISTSLRKNSNSEYLAKEFEKGAEDAGNEVEFISLSGKNIGFCHGCLVCQKTQKCVIKDDAIEIADKVKNAHILVFATPIYYYEMCGQMKTLLDRCNPLFPSDYTFRDVYLLATAADGNDSAMDGAVQGLQGWIDCFEKAKLAGVVRGVGINGAGSASQQTKLLKEIYILGKSV</sequence>
<dbReference type="InterPro" id="IPR005025">
    <property type="entry name" value="FMN_Rdtase-like_dom"/>
</dbReference>
<dbReference type="PANTHER" id="PTHR43278">
    <property type="entry name" value="NAD(P)H-DEPENDENT FMN-CONTAINING OXIDOREDUCTASE YWQN-RELATED"/>
    <property type="match status" value="1"/>
</dbReference>
<evidence type="ECO:0000313" key="4">
    <source>
        <dbReference type="EMBL" id="MBW7572004.1"/>
    </source>
</evidence>
<evidence type="ECO:0000259" key="3">
    <source>
        <dbReference type="Pfam" id="PF03358"/>
    </source>
</evidence>
<dbReference type="Proteomes" id="UP000719942">
    <property type="component" value="Unassembled WGS sequence"/>
</dbReference>
<comment type="caution">
    <text evidence="4">The sequence shown here is derived from an EMBL/GenBank/DDBJ whole genome shotgun (WGS) entry which is preliminary data.</text>
</comment>
<proteinExistence type="predicted"/>
<evidence type="ECO:0000313" key="5">
    <source>
        <dbReference type="Proteomes" id="UP000719942"/>
    </source>
</evidence>
<reference evidence="4 5" key="1">
    <citation type="submission" date="2021-03" db="EMBL/GenBank/DDBJ databases">
        <title>Caproiciproducens sp. nov. isolated from feces of cow.</title>
        <authorList>
            <person name="Choi J.-Y."/>
        </authorList>
    </citation>
    <scope>NUCLEOTIDE SEQUENCE [LARGE SCALE GENOMIC DNA]</scope>
    <source>
        <strain evidence="4 5">AGMB10547</strain>
    </source>
</reference>
<organism evidence="4 5">
    <name type="scientific">Caproiciproducens faecalis</name>
    <dbReference type="NCBI Taxonomy" id="2820301"/>
    <lineage>
        <taxon>Bacteria</taxon>
        <taxon>Bacillati</taxon>
        <taxon>Bacillota</taxon>
        <taxon>Clostridia</taxon>
        <taxon>Eubacteriales</taxon>
        <taxon>Acutalibacteraceae</taxon>
        <taxon>Caproiciproducens</taxon>
    </lineage>
</organism>
<keyword evidence="5" id="KW-1185">Reference proteome</keyword>
<accession>A0ABS7DL35</accession>
<feature type="domain" description="NADPH-dependent FMN reductase-like" evidence="3">
    <location>
        <begin position="3"/>
        <end position="137"/>
    </location>
</feature>
<keyword evidence="1" id="KW-0285">Flavoprotein</keyword>
<dbReference type="InterPro" id="IPR029039">
    <property type="entry name" value="Flavoprotein-like_sf"/>
</dbReference>
<name>A0ABS7DL35_9FIRM</name>
<dbReference type="RefSeq" id="WP_219964369.1">
    <property type="nucleotide sequence ID" value="NZ_JAGFNZ010000001.1"/>
</dbReference>
<evidence type="ECO:0000256" key="2">
    <source>
        <dbReference type="ARBA" id="ARBA00022643"/>
    </source>
</evidence>
<gene>
    <name evidence="4" type="ORF">J5W02_04195</name>
</gene>
<keyword evidence="2" id="KW-0288">FMN</keyword>
<dbReference type="EMBL" id="JAGFNZ010000001">
    <property type="protein sequence ID" value="MBW7572004.1"/>
    <property type="molecule type" value="Genomic_DNA"/>
</dbReference>
<dbReference type="Gene3D" id="3.40.50.360">
    <property type="match status" value="1"/>
</dbReference>
<evidence type="ECO:0000256" key="1">
    <source>
        <dbReference type="ARBA" id="ARBA00022630"/>
    </source>
</evidence>